<evidence type="ECO:0008006" key="7">
    <source>
        <dbReference type="Google" id="ProtNLM"/>
    </source>
</evidence>
<dbReference type="Gene3D" id="2.60.40.4270">
    <property type="entry name" value="Listeria-Bacteroides repeat domain"/>
    <property type="match status" value="1"/>
</dbReference>
<name>A0ABM7WGC0_9ACTN</name>
<evidence type="ECO:0000256" key="1">
    <source>
        <dbReference type="ARBA" id="ARBA00004196"/>
    </source>
</evidence>
<comment type="subcellular location">
    <subcellularLocation>
        <location evidence="1">Cell envelope</location>
    </subcellularLocation>
</comment>
<keyword evidence="4" id="KW-0732">Signal</keyword>
<dbReference type="InterPro" id="IPR042229">
    <property type="entry name" value="Listeria/Bacterioides_rpt_sf"/>
</dbReference>
<proteinExistence type="predicted"/>
<dbReference type="InterPro" id="IPR013378">
    <property type="entry name" value="InlB-like_B-rpt"/>
</dbReference>
<keyword evidence="3" id="KW-1133">Transmembrane helix</keyword>
<keyword evidence="3" id="KW-0812">Transmembrane</keyword>
<evidence type="ECO:0000256" key="4">
    <source>
        <dbReference type="SAM" id="SignalP"/>
    </source>
</evidence>
<dbReference type="RefSeq" id="WP_244411624.1">
    <property type="nucleotide sequence ID" value="NZ_AP025564.1"/>
</dbReference>
<keyword evidence="6" id="KW-1185">Reference proteome</keyword>
<accession>A0ABM7WGC0</accession>
<evidence type="ECO:0000256" key="2">
    <source>
        <dbReference type="SAM" id="MobiDB-lite"/>
    </source>
</evidence>
<dbReference type="EMBL" id="AP025564">
    <property type="protein sequence ID" value="BDE95174.1"/>
    <property type="molecule type" value="Genomic_DNA"/>
</dbReference>
<dbReference type="NCBIfam" id="TIGR02543">
    <property type="entry name" value="List_Bact_rpt"/>
    <property type="match status" value="1"/>
</dbReference>
<feature type="signal peptide" evidence="4">
    <location>
        <begin position="1"/>
        <end position="30"/>
    </location>
</feature>
<sequence length="858" mass="88289">MKAPFRRRAFTCAIAVALVTAMAIPIGAFADTGSSWRFGEGLLGTAAEPSRETVIDVPNLPVSVEETDDEEARDIGRGDLALGSGAFDTAPFDENVSAAPLSSADIVISAGGATTLTLSETTYTLSGAQSGSGILDDDTSLVVDEGVSGALTIQGSGALQSMLLRSSDGARGLECTIDTGANVRVSDRVETMDLNIFGSLDVTSAAVLDVSPESYSAIIDVCGSLYMSGASLTGRATSPAQSAYFLLIRDTLESAPSNSMVFDGSTLAITSDSAGVAVLVSVDSQDIYVNDSSMYAEQAPGSTGVGFLSSSEGPDYGTMHLDEGSYVEAHAPSGTAIIWKTARLSGDAQVVADGGERGAQIHYLYIGDQSAPSSATITATSPFIALEVLRTTEVYGAGSAIPSIIAVADDSQGGYASFGAIICRPILVNTFVSATATSATQPTTGMQIYDTHNGFDGTADPDAQAYFERSTLEGTGTSAGIQMLSVDEMPFIGCDVNAAVKHPTKPAGLTDVSAGIVSLNGTYRFSDSTVDASGGQYGWLSNQDDEGMENRATRVYAEDGSELTLEGERSGIAVNSHIEASGGSTITGIALAVNPLNGGENIPAVHVSQPVPGASEIRADGGTITEVYPTHIGCAIAPSESESFSPYAMSWNLTNPQRYAWSVDTPNVELAADAAGVYTASDTGSGIPNVTVTGTRTAAHAAEPVVVGGSGSAHNVVLLADIGPQAPDTVTVRFEPNGGAPKPVDQTIEKGQRATEPTGAEAPVREGYRFAGWYTDASLSSRWNFASAVQQDMTLYAKWDTTASVPTNPTPTQGSNAGKGFAPRTGDPMLDAALTVALFTVACSVIALGAKLHARRRA</sequence>
<reference evidence="5 6" key="1">
    <citation type="submission" date="2022-01" db="EMBL/GenBank/DDBJ databases">
        <title>Novel bile acid biosynthetic pathways are enriched in the microbiome of centenarians.</title>
        <authorList>
            <person name="Sato Y."/>
            <person name="Atarashi K."/>
            <person name="Plichta R.D."/>
            <person name="Arai Y."/>
            <person name="Sasajima S."/>
            <person name="Kearney M.S."/>
            <person name="Suda W."/>
            <person name="Takeshita K."/>
            <person name="Sasaki T."/>
            <person name="Okamoto S."/>
            <person name="Skelly N.A."/>
            <person name="Okamura Y."/>
            <person name="Vlamakis H."/>
            <person name="Li Y."/>
            <person name="Tanoue T."/>
            <person name="Takei H."/>
            <person name="Nittono H."/>
            <person name="Narushima S."/>
            <person name="Irie J."/>
            <person name="Itoh H."/>
            <person name="Moriya K."/>
            <person name="Sugiura Y."/>
            <person name="Suematsu M."/>
            <person name="Moritoki N."/>
            <person name="Shibata S."/>
            <person name="Littman R.D."/>
            <person name="Fischbach A.M."/>
            <person name="Uwamino Y."/>
            <person name="Inoue T."/>
            <person name="Honda A."/>
            <person name="Hattori M."/>
            <person name="Murai T."/>
            <person name="Xavier J.R."/>
            <person name="Hirose N."/>
            <person name="Honda K."/>
        </authorList>
    </citation>
    <scope>NUCLEOTIDE SEQUENCE [LARGE SCALE GENOMIC DNA]</scope>
    <source>
        <strain evidence="5 6">CE91-St30</strain>
    </source>
</reference>
<feature type="region of interest" description="Disordered" evidence="2">
    <location>
        <begin position="738"/>
        <end position="760"/>
    </location>
</feature>
<organism evidence="5 6">
    <name type="scientific">Raoultibacter timonensis</name>
    <dbReference type="NCBI Taxonomy" id="1907662"/>
    <lineage>
        <taxon>Bacteria</taxon>
        <taxon>Bacillati</taxon>
        <taxon>Actinomycetota</taxon>
        <taxon>Coriobacteriia</taxon>
        <taxon>Eggerthellales</taxon>
        <taxon>Eggerthellaceae</taxon>
        <taxon>Raoultibacter</taxon>
    </lineage>
</organism>
<evidence type="ECO:0000313" key="5">
    <source>
        <dbReference type="EMBL" id="BDE95174.1"/>
    </source>
</evidence>
<protein>
    <recommendedName>
        <fullName evidence="7">Repeat protein (TIGR02543 family)</fullName>
    </recommendedName>
</protein>
<feature type="chain" id="PRO_5047356815" description="Repeat protein (TIGR02543 family)" evidence="4">
    <location>
        <begin position="31"/>
        <end position="858"/>
    </location>
</feature>
<evidence type="ECO:0000256" key="3">
    <source>
        <dbReference type="SAM" id="Phobius"/>
    </source>
</evidence>
<evidence type="ECO:0000313" key="6">
    <source>
        <dbReference type="Proteomes" id="UP001320544"/>
    </source>
</evidence>
<dbReference type="Pfam" id="PF09479">
    <property type="entry name" value="Flg_new"/>
    <property type="match status" value="1"/>
</dbReference>
<feature type="transmembrane region" description="Helical" evidence="3">
    <location>
        <begin position="832"/>
        <end position="850"/>
    </location>
</feature>
<feature type="compositionally biased region" description="Polar residues" evidence="2">
    <location>
        <begin position="803"/>
        <end position="816"/>
    </location>
</feature>
<gene>
    <name evidence="5" type="ORF">CE91St30_05070</name>
</gene>
<dbReference type="Proteomes" id="UP001320544">
    <property type="component" value="Chromosome"/>
</dbReference>
<keyword evidence="3" id="KW-0472">Membrane</keyword>
<feature type="region of interest" description="Disordered" evidence="2">
    <location>
        <begin position="803"/>
        <end position="823"/>
    </location>
</feature>